<evidence type="ECO:0000256" key="1">
    <source>
        <dbReference type="SAM" id="MobiDB-lite"/>
    </source>
</evidence>
<name>A0A0R0HIE8_SOYBN</name>
<dbReference type="EnsemblPlants" id="KRH27141">
    <property type="protein sequence ID" value="KRH27141"/>
    <property type="gene ID" value="GLYMA_12G217000"/>
</dbReference>
<sequence>MKLRKNSFSAEDDSDYYKTKCRTIQTTNLRRDSVSSTPFSQQIQKEKHTPSPQRSKQNKPILHHIAHRRPRSKGLSKQTSSPSHKQQCIRSKKAATPLDLQWAFKRLEI</sequence>
<feature type="compositionally biased region" description="Basic residues" evidence="1">
    <location>
        <begin position="61"/>
        <end position="74"/>
    </location>
</feature>
<organism evidence="2">
    <name type="scientific">Glycine max</name>
    <name type="common">Soybean</name>
    <name type="synonym">Glycine hispida</name>
    <dbReference type="NCBI Taxonomy" id="3847"/>
    <lineage>
        <taxon>Eukaryota</taxon>
        <taxon>Viridiplantae</taxon>
        <taxon>Streptophyta</taxon>
        <taxon>Embryophyta</taxon>
        <taxon>Tracheophyta</taxon>
        <taxon>Spermatophyta</taxon>
        <taxon>Magnoliopsida</taxon>
        <taxon>eudicotyledons</taxon>
        <taxon>Gunneridae</taxon>
        <taxon>Pentapetalae</taxon>
        <taxon>rosids</taxon>
        <taxon>fabids</taxon>
        <taxon>Fabales</taxon>
        <taxon>Fabaceae</taxon>
        <taxon>Papilionoideae</taxon>
        <taxon>50 kb inversion clade</taxon>
        <taxon>NPAAA clade</taxon>
        <taxon>indigoferoid/millettioid clade</taxon>
        <taxon>Phaseoleae</taxon>
        <taxon>Glycine</taxon>
        <taxon>Glycine subgen. Soja</taxon>
    </lineage>
</organism>
<feature type="compositionally biased region" description="Polar residues" evidence="1">
    <location>
        <begin position="28"/>
        <end position="43"/>
    </location>
</feature>
<evidence type="ECO:0000313" key="2">
    <source>
        <dbReference type="EMBL" id="KRH27141.1"/>
    </source>
</evidence>
<reference evidence="3" key="2">
    <citation type="submission" date="2018-02" db="UniProtKB">
        <authorList>
            <consortium name="EnsemblPlants"/>
        </authorList>
    </citation>
    <scope>IDENTIFICATION</scope>
    <source>
        <strain evidence="3">Williams 82</strain>
    </source>
</reference>
<feature type="region of interest" description="Disordered" evidence="1">
    <location>
        <begin position="28"/>
        <end position="92"/>
    </location>
</feature>
<keyword evidence="4" id="KW-1185">Reference proteome</keyword>
<evidence type="ECO:0000313" key="3">
    <source>
        <dbReference type="EnsemblPlants" id="KRH27141"/>
    </source>
</evidence>
<protein>
    <submittedName>
        <fullName evidence="2 3">Uncharacterized protein</fullName>
    </submittedName>
</protein>
<dbReference type="Gramene" id="KRH27141">
    <property type="protein sequence ID" value="KRH27141"/>
    <property type="gene ID" value="GLYMA_12G217000"/>
</dbReference>
<reference evidence="2 3" key="1">
    <citation type="journal article" date="2010" name="Nature">
        <title>Genome sequence of the palaeopolyploid soybean.</title>
        <authorList>
            <person name="Schmutz J."/>
            <person name="Cannon S.B."/>
            <person name="Schlueter J."/>
            <person name="Ma J."/>
            <person name="Mitros T."/>
            <person name="Nelson W."/>
            <person name="Hyten D.L."/>
            <person name="Song Q."/>
            <person name="Thelen J.J."/>
            <person name="Cheng J."/>
            <person name="Xu D."/>
            <person name="Hellsten U."/>
            <person name="May G.D."/>
            <person name="Yu Y."/>
            <person name="Sakurai T."/>
            <person name="Umezawa T."/>
            <person name="Bhattacharyya M.K."/>
            <person name="Sandhu D."/>
            <person name="Valliyodan B."/>
            <person name="Lindquist E."/>
            <person name="Peto M."/>
            <person name="Grant D."/>
            <person name="Shu S."/>
            <person name="Goodstein D."/>
            <person name="Barry K."/>
            <person name="Futrell-Griggs M."/>
            <person name="Abernathy B."/>
            <person name="Du J."/>
            <person name="Tian Z."/>
            <person name="Zhu L."/>
            <person name="Gill N."/>
            <person name="Joshi T."/>
            <person name="Libault M."/>
            <person name="Sethuraman A."/>
            <person name="Zhang X.-C."/>
            <person name="Shinozaki K."/>
            <person name="Nguyen H.T."/>
            <person name="Wing R.A."/>
            <person name="Cregan P."/>
            <person name="Specht J."/>
            <person name="Grimwood J."/>
            <person name="Rokhsar D."/>
            <person name="Stacey G."/>
            <person name="Shoemaker R.C."/>
            <person name="Jackson S.A."/>
        </authorList>
    </citation>
    <scope>NUCLEOTIDE SEQUENCE</scope>
    <source>
        <strain evidence="3">cv. Williams 82</strain>
        <tissue evidence="2">Callus</tissue>
    </source>
</reference>
<dbReference type="InParanoid" id="A0A0R0HIE8"/>
<dbReference type="EMBL" id="CM000845">
    <property type="protein sequence ID" value="KRH27141.1"/>
    <property type="molecule type" value="Genomic_DNA"/>
</dbReference>
<reference evidence="2" key="3">
    <citation type="submission" date="2018-07" db="EMBL/GenBank/DDBJ databases">
        <title>WGS assembly of Glycine max.</title>
        <authorList>
            <person name="Schmutz J."/>
            <person name="Cannon S."/>
            <person name="Schlueter J."/>
            <person name="Ma J."/>
            <person name="Mitros T."/>
            <person name="Nelson W."/>
            <person name="Hyten D."/>
            <person name="Song Q."/>
            <person name="Thelen J."/>
            <person name="Cheng J."/>
            <person name="Xu D."/>
            <person name="Hellsten U."/>
            <person name="May G."/>
            <person name="Yu Y."/>
            <person name="Sakurai T."/>
            <person name="Umezawa T."/>
            <person name="Bhattacharyya M."/>
            <person name="Sandhu D."/>
            <person name="Valliyodan B."/>
            <person name="Lindquist E."/>
            <person name="Peto M."/>
            <person name="Grant D."/>
            <person name="Shu S."/>
            <person name="Goodstein D."/>
            <person name="Barry K."/>
            <person name="Futrell-Griggs M."/>
            <person name="Abernathy B."/>
            <person name="Du J."/>
            <person name="Tian Z."/>
            <person name="Zhu L."/>
            <person name="Gill N."/>
            <person name="Joshi T."/>
            <person name="Libault M."/>
            <person name="Sethuraman A."/>
            <person name="Zhang X."/>
            <person name="Shinozaki K."/>
            <person name="Nguyen H."/>
            <person name="Wing R."/>
            <person name="Cregan P."/>
            <person name="Specht J."/>
            <person name="Grimwood J."/>
            <person name="Rokhsar D."/>
            <person name="Stacey G."/>
            <person name="Shoemaker R."/>
            <person name="Jackson S."/>
        </authorList>
    </citation>
    <scope>NUCLEOTIDE SEQUENCE</scope>
    <source>
        <tissue evidence="2">Callus</tissue>
    </source>
</reference>
<gene>
    <name evidence="2" type="ORF">GLYMA_12G217000</name>
</gene>
<dbReference type="Proteomes" id="UP000008827">
    <property type="component" value="Chromosome 12"/>
</dbReference>
<dbReference type="AlphaFoldDB" id="A0A0R0HIE8"/>
<proteinExistence type="predicted"/>
<evidence type="ECO:0000313" key="4">
    <source>
        <dbReference type="Proteomes" id="UP000008827"/>
    </source>
</evidence>
<accession>A0A0R0HIE8</accession>
<feature type="compositionally biased region" description="Polar residues" evidence="1">
    <location>
        <begin position="75"/>
        <end position="89"/>
    </location>
</feature>